<gene>
    <name evidence="1" type="ORF">HAX54_052393</name>
</gene>
<organism evidence="1 2">
    <name type="scientific">Datura stramonium</name>
    <name type="common">Jimsonweed</name>
    <name type="synonym">Common thornapple</name>
    <dbReference type="NCBI Taxonomy" id="4076"/>
    <lineage>
        <taxon>Eukaryota</taxon>
        <taxon>Viridiplantae</taxon>
        <taxon>Streptophyta</taxon>
        <taxon>Embryophyta</taxon>
        <taxon>Tracheophyta</taxon>
        <taxon>Spermatophyta</taxon>
        <taxon>Magnoliopsida</taxon>
        <taxon>eudicotyledons</taxon>
        <taxon>Gunneridae</taxon>
        <taxon>Pentapetalae</taxon>
        <taxon>asterids</taxon>
        <taxon>lamiids</taxon>
        <taxon>Solanales</taxon>
        <taxon>Solanaceae</taxon>
        <taxon>Solanoideae</taxon>
        <taxon>Datureae</taxon>
        <taxon>Datura</taxon>
    </lineage>
</organism>
<sequence length="275" mass="30278">MFSRQDLRFFLSSDDNDDDNNPISNSIECYVCTQVGVSFSTPPVATELTSRREASAGSSLIPIQNRLIREPKNPVQPQRAYVGAVRACVGPSGSKRVQRWKLNHLVGIVAWLLAADPLFFTPYPSAVVDRLAFSIGVCIERVAGGWVWETRLGCACDCFTMFGCILAGGSKTNKRRADKAYNDDPSTNVPVPIPPQSLSQHKLDEKDAKRTVGDPCAGNSTNVIRKPMCLDVNGPFPYGIYQWALPVVSSRSITVKILYPIFWGLMTLGKLLDSY</sequence>
<dbReference type="Proteomes" id="UP000823775">
    <property type="component" value="Unassembled WGS sequence"/>
</dbReference>
<accession>A0ABS8WQM4</accession>
<comment type="caution">
    <text evidence="1">The sequence shown here is derived from an EMBL/GenBank/DDBJ whole genome shotgun (WGS) entry which is preliminary data.</text>
</comment>
<evidence type="ECO:0000313" key="1">
    <source>
        <dbReference type="EMBL" id="MCE3052362.1"/>
    </source>
</evidence>
<keyword evidence="2" id="KW-1185">Reference proteome</keyword>
<evidence type="ECO:0000313" key="2">
    <source>
        <dbReference type="Proteomes" id="UP000823775"/>
    </source>
</evidence>
<name>A0ABS8WQM4_DATST</name>
<proteinExistence type="predicted"/>
<reference evidence="1 2" key="1">
    <citation type="journal article" date="2021" name="BMC Genomics">
        <title>Datura genome reveals duplications of psychoactive alkaloid biosynthetic genes and high mutation rate following tissue culture.</title>
        <authorList>
            <person name="Rajewski A."/>
            <person name="Carter-House D."/>
            <person name="Stajich J."/>
            <person name="Litt A."/>
        </authorList>
    </citation>
    <scope>NUCLEOTIDE SEQUENCE [LARGE SCALE GENOMIC DNA]</scope>
    <source>
        <strain evidence="1">AR-01</strain>
    </source>
</reference>
<dbReference type="EMBL" id="JACEIK010009487">
    <property type="protein sequence ID" value="MCE3052362.1"/>
    <property type="molecule type" value="Genomic_DNA"/>
</dbReference>
<protein>
    <submittedName>
        <fullName evidence="1">Uncharacterized protein</fullName>
    </submittedName>
</protein>